<evidence type="ECO:0000256" key="5">
    <source>
        <dbReference type="ARBA" id="ARBA00023163"/>
    </source>
</evidence>
<evidence type="ECO:0000256" key="2">
    <source>
        <dbReference type="ARBA" id="ARBA00022478"/>
    </source>
</evidence>
<dbReference type="GO" id="GO:0000428">
    <property type="term" value="C:DNA-directed RNA polymerase complex"/>
    <property type="evidence" value="ECO:0007669"/>
    <property type="project" value="UniProtKB-KW"/>
</dbReference>
<dbReference type="GO" id="GO:0006351">
    <property type="term" value="P:DNA-templated transcription"/>
    <property type="evidence" value="ECO:0007669"/>
    <property type="project" value="InterPro"/>
</dbReference>
<evidence type="ECO:0000256" key="1">
    <source>
        <dbReference type="ARBA" id="ARBA00012418"/>
    </source>
</evidence>
<dbReference type="GO" id="GO:0003677">
    <property type="term" value="F:DNA binding"/>
    <property type="evidence" value="ECO:0007669"/>
    <property type="project" value="InterPro"/>
</dbReference>
<dbReference type="Pfam" id="PF04563">
    <property type="entry name" value="RNA_pol_Rpb2_1"/>
    <property type="match status" value="1"/>
</dbReference>
<accession>A0A0M3IAV1</accession>
<sequence length="121" mass="13166">MDCEIASYHVGSFDYLADEGVHLAAVDVPTEKFRLPNGEAVEMKYTGAQLGYPALETSSVRLVVQVPVMLMSSRCHLRGLSRSQLVARGEEATEKGGYFIVKGSEKGLGEELDSRSVVMVI</sequence>
<proteinExistence type="predicted"/>
<dbReference type="AlphaFoldDB" id="A0A0M3IAV1"/>
<evidence type="ECO:0000313" key="7">
    <source>
        <dbReference type="Proteomes" id="UP000036681"/>
    </source>
</evidence>
<dbReference type="GO" id="GO:0003899">
    <property type="term" value="F:DNA-directed RNA polymerase activity"/>
    <property type="evidence" value="ECO:0007669"/>
    <property type="project" value="UniProtKB-EC"/>
</dbReference>
<keyword evidence="3" id="KW-0808">Transferase</keyword>
<protein>
    <recommendedName>
        <fullName evidence="1">DNA-directed RNA polymerase</fullName>
        <ecNumber evidence="1">2.7.7.6</ecNumber>
    </recommendedName>
</protein>
<evidence type="ECO:0000313" key="8">
    <source>
        <dbReference type="WBParaSite" id="ALUE_0001475501-mRNA-1"/>
    </source>
</evidence>
<reference evidence="8" key="1">
    <citation type="submission" date="2017-02" db="UniProtKB">
        <authorList>
            <consortium name="WormBaseParasite"/>
        </authorList>
    </citation>
    <scope>IDENTIFICATION</scope>
</reference>
<keyword evidence="2" id="KW-0240">DNA-directed RNA polymerase</keyword>
<keyword evidence="5" id="KW-0804">Transcription</keyword>
<evidence type="ECO:0000259" key="6">
    <source>
        <dbReference type="Pfam" id="PF04563"/>
    </source>
</evidence>
<organism evidence="7 8">
    <name type="scientific">Ascaris lumbricoides</name>
    <name type="common">Giant roundworm</name>
    <dbReference type="NCBI Taxonomy" id="6252"/>
    <lineage>
        <taxon>Eukaryota</taxon>
        <taxon>Metazoa</taxon>
        <taxon>Ecdysozoa</taxon>
        <taxon>Nematoda</taxon>
        <taxon>Chromadorea</taxon>
        <taxon>Rhabditida</taxon>
        <taxon>Spirurina</taxon>
        <taxon>Ascaridomorpha</taxon>
        <taxon>Ascaridoidea</taxon>
        <taxon>Ascarididae</taxon>
        <taxon>Ascaris</taxon>
    </lineage>
</organism>
<dbReference type="EC" id="2.7.7.6" evidence="1"/>
<feature type="domain" description="RNA polymerase beta subunit protrusion" evidence="6">
    <location>
        <begin position="65"/>
        <end position="106"/>
    </location>
</feature>
<dbReference type="InterPro" id="IPR007644">
    <property type="entry name" value="RNA_pol_bsu_protrusion"/>
</dbReference>
<keyword evidence="4" id="KW-0548">Nucleotidyltransferase</keyword>
<evidence type="ECO:0000256" key="3">
    <source>
        <dbReference type="ARBA" id="ARBA00022679"/>
    </source>
</evidence>
<dbReference type="Proteomes" id="UP000036681">
    <property type="component" value="Unplaced"/>
</dbReference>
<name>A0A0M3IAV1_ASCLU</name>
<dbReference type="SUPFAM" id="SSF64484">
    <property type="entry name" value="beta and beta-prime subunits of DNA dependent RNA-polymerase"/>
    <property type="match status" value="1"/>
</dbReference>
<evidence type="ECO:0000256" key="4">
    <source>
        <dbReference type="ARBA" id="ARBA00022695"/>
    </source>
</evidence>
<keyword evidence="7" id="KW-1185">Reference proteome</keyword>
<dbReference type="WBParaSite" id="ALUE_0001475501-mRNA-1">
    <property type="protein sequence ID" value="ALUE_0001475501-mRNA-1"/>
    <property type="gene ID" value="ALUE_0001475501"/>
</dbReference>